<dbReference type="Pfam" id="PF02830">
    <property type="entry name" value="V4R"/>
    <property type="match status" value="1"/>
</dbReference>
<dbReference type="SMART" id="SM00382">
    <property type="entry name" value="AAA"/>
    <property type="match status" value="1"/>
</dbReference>
<dbReference type="SUPFAM" id="SSF46689">
    <property type="entry name" value="Homeodomain-like"/>
    <property type="match status" value="1"/>
</dbReference>
<dbReference type="InterPro" id="IPR009057">
    <property type="entry name" value="Homeodomain-like_sf"/>
</dbReference>
<gene>
    <name evidence="1" type="ORF">CKY39_28560</name>
</gene>
<dbReference type="Pfam" id="PF02954">
    <property type="entry name" value="HTH_8"/>
    <property type="match status" value="1"/>
</dbReference>
<dbReference type="GeneID" id="82271879"/>
<dbReference type="GO" id="GO:0005524">
    <property type="term" value="F:ATP binding"/>
    <property type="evidence" value="ECO:0007669"/>
    <property type="project" value="InterPro"/>
</dbReference>
<evidence type="ECO:0000313" key="2">
    <source>
        <dbReference type="Proteomes" id="UP000217154"/>
    </source>
</evidence>
<dbReference type="InterPro" id="IPR004096">
    <property type="entry name" value="V4R"/>
</dbReference>
<dbReference type="Gene3D" id="1.10.8.60">
    <property type="match status" value="1"/>
</dbReference>
<dbReference type="PANTHER" id="PTHR32071">
    <property type="entry name" value="TRANSCRIPTIONAL REGULATORY PROTEIN"/>
    <property type="match status" value="1"/>
</dbReference>
<dbReference type="InterPro" id="IPR010523">
    <property type="entry name" value="XylR_N"/>
</dbReference>
<dbReference type="Proteomes" id="UP000217154">
    <property type="component" value="Chromosome"/>
</dbReference>
<dbReference type="InterPro" id="IPR058031">
    <property type="entry name" value="AAA_lid_NorR"/>
</dbReference>
<dbReference type="InterPro" id="IPR002078">
    <property type="entry name" value="Sigma_54_int"/>
</dbReference>
<name>A0A250DS05_9BURK</name>
<proteinExistence type="predicted"/>
<dbReference type="KEGG" id="vbo:CKY39_28560"/>
<dbReference type="Gene3D" id="1.10.10.60">
    <property type="entry name" value="Homeodomain-like"/>
    <property type="match status" value="1"/>
</dbReference>
<dbReference type="CDD" id="cd00009">
    <property type="entry name" value="AAA"/>
    <property type="match status" value="1"/>
</dbReference>
<dbReference type="InterPro" id="IPR002197">
    <property type="entry name" value="HTH_Fis"/>
</dbReference>
<accession>A0A250DS05</accession>
<evidence type="ECO:0000313" key="1">
    <source>
        <dbReference type="EMBL" id="ATA56733.1"/>
    </source>
</evidence>
<dbReference type="InterPro" id="IPR025943">
    <property type="entry name" value="Sigma_54_int_dom_ATP-bd_2"/>
</dbReference>
<dbReference type="PROSITE" id="PS00675">
    <property type="entry name" value="SIGMA54_INTERACT_1"/>
    <property type="match status" value="1"/>
</dbReference>
<dbReference type="SUPFAM" id="SSF111126">
    <property type="entry name" value="Ligand-binding domain in the NO signalling and Golgi transport"/>
    <property type="match status" value="1"/>
</dbReference>
<dbReference type="PROSITE" id="PS00676">
    <property type="entry name" value="SIGMA54_INTERACT_2"/>
    <property type="match status" value="1"/>
</dbReference>
<dbReference type="InterPro" id="IPR025944">
    <property type="entry name" value="Sigma_54_int_dom_CS"/>
</dbReference>
<organism evidence="1 2">
    <name type="scientific">Variovorax boronicumulans</name>
    <dbReference type="NCBI Taxonomy" id="436515"/>
    <lineage>
        <taxon>Bacteria</taxon>
        <taxon>Pseudomonadati</taxon>
        <taxon>Pseudomonadota</taxon>
        <taxon>Betaproteobacteria</taxon>
        <taxon>Burkholderiales</taxon>
        <taxon>Comamonadaceae</taxon>
        <taxon>Variovorax</taxon>
    </lineage>
</organism>
<sequence length="557" mass="61805">MVGELLSLLRFSAGSGHIWLDEQRMLLMHARAFAELRRELLDSLGIERARGLLVRMGFASGLRDGEVAVRERLAGMRAEDAFMLGPRLHSIEGIVSVQKVQVDLDVATKHFYGEFLWENSWECEAHVADFGYGEDPQCWSQIGYASGYTTAFMGRLVVFKEVECTSMGDSRCRIVGQAAEAWNDEHYLEYFRQHHVAEKLIDFNLGLQHLRRLQPRREYDQKLVGVSPGFRAAFELMRSAVDSAITVLLLGETGVGKEVFARWLHDNGPRGKQPFIAVNCAAIPADLIEAELFGVEKGAYTGAHHARAGRFERAHGGTLFLDEVGDLPLAAQVKLLRVLQTGEVERLGAEQPTKVDVRIVAATNVNLQQAMQAGKFRTDLFYRLNTFPIQIPPLRERTADIPALVARFVEKYSALYGKKLRGLTDKAALDVHKHAWPGNIRELENVIERAVLLAPDHGDIEACHLWMQPPGAPPDNQLDASGKVATGASASGADASELDALCQRVLEQNIDIASLEQRLMQTAMQRAKGNLSQAARLLGITRPQLAYRLKKEGLPTS</sequence>
<dbReference type="RefSeq" id="WP_062475161.1">
    <property type="nucleotide sequence ID" value="NZ_BKDH01000005.1"/>
</dbReference>
<dbReference type="Pfam" id="PF00158">
    <property type="entry name" value="Sigma54_activat"/>
    <property type="match status" value="1"/>
</dbReference>
<dbReference type="Pfam" id="PF06505">
    <property type="entry name" value="XylR_N"/>
    <property type="match status" value="1"/>
</dbReference>
<protein>
    <submittedName>
        <fullName evidence="1">Sigma-54-dependent Fis family transcriptional regulator</fullName>
    </submittedName>
</protein>
<dbReference type="AlphaFoldDB" id="A0A250DS05"/>
<dbReference type="SUPFAM" id="SSF52540">
    <property type="entry name" value="P-loop containing nucleoside triphosphate hydrolases"/>
    <property type="match status" value="1"/>
</dbReference>
<dbReference type="InterPro" id="IPR027417">
    <property type="entry name" value="P-loop_NTPase"/>
</dbReference>
<reference evidence="1 2" key="1">
    <citation type="submission" date="2017-09" db="EMBL/GenBank/DDBJ databases">
        <title>The diverse metabolic capabilities of V. boronicumulans make it an excellent choice for continued studies on novel biodegradation.</title>
        <authorList>
            <person name="Sun S."/>
        </authorList>
    </citation>
    <scope>NUCLEOTIDE SEQUENCE [LARGE SCALE GENOMIC DNA]</scope>
    <source>
        <strain evidence="1 2">J1</strain>
    </source>
</reference>
<dbReference type="PROSITE" id="PS50045">
    <property type="entry name" value="SIGMA54_INTERACT_4"/>
    <property type="match status" value="1"/>
</dbReference>
<dbReference type="GO" id="GO:0043565">
    <property type="term" value="F:sequence-specific DNA binding"/>
    <property type="evidence" value="ECO:0007669"/>
    <property type="project" value="InterPro"/>
</dbReference>
<dbReference type="PRINTS" id="PR01590">
    <property type="entry name" value="HTHFIS"/>
</dbReference>
<dbReference type="SMART" id="SM00989">
    <property type="entry name" value="V4R"/>
    <property type="match status" value="1"/>
</dbReference>
<dbReference type="Pfam" id="PF25601">
    <property type="entry name" value="AAA_lid_14"/>
    <property type="match status" value="1"/>
</dbReference>
<dbReference type="EMBL" id="CP023284">
    <property type="protein sequence ID" value="ATA56733.1"/>
    <property type="molecule type" value="Genomic_DNA"/>
</dbReference>
<dbReference type="PROSITE" id="PS00688">
    <property type="entry name" value="SIGMA54_INTERACT_3"/>
    <property type="match status" value="1"/>
</dbReference>
<dbReference type="GO" id="GO:0006355">
    <property type="term" value="P:regulation of DNA-templated transcription"/>
    <property type="evidence" value="ECO:0007669"/>
    <property type="project" value="InterPro"/>
</dbReference>
<dbReference type="FunFam" id="3.40.50.300:FF:000006">
    <property type="entry name" value="DNA-binding transcriptional regulator NtrC"/>
    <property type="match status" value="1"/>
</dbReference>
<dbReference type="Gene3D" id="3.40.50.300">
    <property type="entry name" value="P-loop containing nucleotide triphosphate hydrolases"/>
    <property type="match status" value="1"/>
</dbReference>
<dbReference type="Gene3D" id="3.30.1380.20">
    <property type="entry name" value="Trafficking protein particle complex subunit 3"/>
    <property type="match status" value="1"/>
</dbReference>
<dbReference type="InterPro" id="IPR024096">
    <property type="entry name" value="NO_sig/Golgi_transp_ligand-bd"/>
</dbReference>
<dbReference type="InterPro" id="IPR003593">
    <property type="entry name" value="AAA+_ATPase"/>
</dbReference>
<dbReference type="InterPro" id="IPR025662">
    <property type="entry name" value="Sigma_54_int_dom_ATP-bd_1"/>
</dbReference>